<protein>
    <submittedName>
        <fullName evidence="1">Uncharacterized protein</fullName>
    </submittedName>
</protein>
<reference evidence="2" key="1">
    <citation type="journal article" date="2019" name="Int. J. Syst. Evol. Microbiol.">
        <title>The Global Catalogue of Microorganisms (GCM) 10K type strain sequencing project: providing services to taxonomists for standard genome sequencing and annotation.</title>
        <authorList>
            <consortium name="The Broad Institute Genomics Platform"/>
            <consortium name="The Broad Institute Genome Sequencing Center for Infectious Disease"/>
            <person name="Wu L."/>
            <person name="Ma J."/>
        </authorList>
    </citation>
    <scope>NUCLEOTIDE SEQUENCE [LARGE SCALE GENOMIC DNA]</scope>
    <source>
        <strain evidence="2">CGMCC 1.18575</strain>
    </source>
</reference>
<dbReference type="Proteomes" id="UP001596113">
    <property type="component" value="Unassembled WGS sequence"/>
</dbReference>
<dbReference type="RefSeq" id="WP_378132731.1">
    <property type="nucleotide sequence ID" value="NZ_JBHSMI010000023.1"/>
</dbReference>
<organism evidence="1 2">
    <name type="scientific">Cohnella soli</name>
    <dbReference type="NCBI Taxonomy" id="425005"/>
    <lineage>
        <taxon>Bacteria</taxon>
        <taxon>Bacillati</taxon>
        <taxon>Bacillota</taxon>
        <taxon>Bacilli</taxon>
        <taxon>Bacillales</taxon>
        <taxon>Paenibacillaceae</taxon>
        <taxon>Cohnella</taxon>
    </lineage>
</organism>
<gene>
    <name evidence="1" type="ORF">ACFPOF_11765</name>
</gene>
<evidence type="ECO:0000313" key="1">
    <source>
        <dbReference type="EMBL" id="MFC5403408.1"/>
    </source>
</evidence>
<comment type="caution">
    <text evidence="1">The sequence shown here is derived from an EMBL/GenBank/DDBJ whole genome shotgun (WGS) entry which is preliminary data.</text>
</comment>
<name>A0ABW0HQQ4_9BACL</name>
<dbReference type="EMBL" id="JBHSMI010000023">
    <property type="protein sequence ID" value="MFC5403408.1"/>
    <property type="molecule type" value="Genomic_DNA"/>
</dbReference>
<sequence>MSEALLTTYELATGEQKLVFEFDPLLQGYGYAVYVRNKQEQWQRISDAGNPLVRGLSFDLYPETIAEGEQGELLVAGTRTYVSTGGNAGVYSWHGTIRADKRNGWIRFRLEVHAPEDIGLRMIDGVEPEITIRMGQMPPYDRGDHVWFKTNINNPTKWNDEAYGNDFPAMYYFDAYHQFETMMFFDMTAMNWMNRDNVARFLNYRCGFRRSYKPSPSYELGLYADGFSGKTFPKGKQTFEYYLKARSRVAPPTEQTAMAELVRHCLELVPARAVWPAKATDWQDFAERCADELMDDEQCWGSNEDYDDFILNYVNGYSPAWQEAFAAKQLPIDFKHSPCIDSAAFIGFPLSIVNAVKTDERYGDLLRRLLKFIRAYVERKEDAPVKPGGEVVGTWQYIYILEQLWLVAQLNKDERIDRYVMNEVHNFLIPFSRNVDYLFPLSFNTETMAKHGNGDNYPVGGLYALFMFNLYKKTGSRAYFDEALRGLRPLYQMPINSLSQEVFLLAMGVQAASLIYQETGDEHYRNVYDYLLAQNLRMMYWFDDNTKDEYKDYNIFAMFQACTPIIYPAFFENVEVLARIAVTLDVHAPHVGLLRIFNHARKNNFYLFPECLPDNKHRSNLLHIPFENLGLLEDEKTGWIGQEIYGAGQVFAAYLMWEAFGKSSDRDVMVLNVNDDKRVDPDAVSGMRLAFIVYNPEQESKSFELRIADQVTVRTASCGRAPDSVTTTLETEGNVIRLTLSPDENLYVTVNG</sequence>
<proteinExistence type="predicted"/>
<keyword evidence="2" id="KW-1185">Reference proteome</keyword>
<accession>A0ABW0HQQ4</accession>
<evidence type="ECO:0000313" key="2">
    <source>
        <dbReference type="Proteomes" id="UP001596113"/>
    </source>
</evidence>